<evidence type="ECO:0000313" key="3">
    <source>
        <dbReference type="EMBL" id="AKB43597.1"/>
    </source>
</evidence>
<organism evidence="3 4">
    <name type="scientific">Methanosarcina vacuolata Z-761</name>
    <dbReference type="NCBI Taxonomy" id="1434123"/>
    <lineage>
        <taxon>Archaea</taxon>
        <taxon>Methanobacteriati</taxon>
        <taxon>Methanobacteriota</taxon>
        <taxon>Stenosarchaea group</taxon>
        <taxon>Methanomicrobia</taxon>
        <taxon>Methanosarcinales</taxon>
        <taxon>Methanosarcinaceae</taxon>
        <taxon>Methanosarcina</taxon>
    </lineage>
</organism>
<dbReference type="STRING" id="1434123.MSVAZ_1328"/>
<evidence type="ECO:0000313" key="4">
    <source>
        <dbReference type="Proteomes" id="UP000033096"/>
    </source>
</evidence>
<protein>
    <submittedName>
        <fullName evidence="3">Mobile element protein</fullName>
    </submittedName>
</protein>
<accession>A0A0E3Q4X5</accession>
<dbReference type="HOGENOM" id="CLU_2712918_0_0_2"/>
<keyword evidence="4" id="KW-1185">Reference proteome</keyword>
<dbReference type="PATRIC" id="fig|1434123.4.peg.1583"/>
<keyword evidence="1" id="KW-0238">DNA-binding</keyword>
<name>A0A0E3Q4X5_9EURY</name>
<dbReference type="Proteomes" id="UP000033096">
    <property type="component" value="Chromosome"/>
</dbReference>
<dbReference type="EMBL" id="CP009520">
    <property type="protein sequence ID" value="AKB43597.1"/>
    <property type="molecule type" value="Genomic_DNA"/>
</dbReference>
<gene>
    <name evidence="3" type="ORF">MSVAZ_1328</name>
</gene>
<dbReference type="Pfam" id="PF07282">
    <property type="entry name" value="Cas12f1-like_TNB"/>
    <property type="match status" value="1"/>
</dbReference>
<dbReference type="GO" id="GO:0003677">
    <property type="term" value="F:DNA binding"/>
    <property type="evidence" value="ECO:0007669"/>
    <property type="project" value="UniProtKB-KW"/>
</dbReference>
<dbReference type="AlphaFoldDB" id="A0A0E3Q4X5"/>
<feature type="domain" description="Cas12f1-like TNB" evidence="2">
    <location>
        <begin position="3"/>
        <end position="43"/>
    </location>
</feature>
<dbReference type="KEGG" id="mvc:MSVAZ_1328"/>
<reference evidence="3 4" key="1">
    <citation type="submission" date="2014-07" db="EMBL/GenBank/DDBJ databases">
        <title>Methanogenic archaea and the global carbon cycle.</title>
        <authorList>
            <person name="Henriksen J.R."/>
            <person name="Luke J."/>
            <person name="Reinhart S."/>
            <person name="Benedict M.N."/>
            <person name="Youngblut N.D."/>
            <person name="Metcalf M.E."/>
            <person name="Whitaker R.J."/>
            <person name="Metcalf W.W."/>
        </authorList>
    </citation>
    <scope>NUCLEOTIDE SEQUENCE [LARGE SCALE GENOMIC DNA]</scope>
    <source>
        <strain evidence="3 4">Z-761</strain>
    </source>
</reference>
<dbReference type="InterPro" id="IPR010095">
    <property type="entry name" value="Cas12f1-like_TNB"/>
</dbReference>
<evidence type="ECO:0000259" key="2">
    <source>
        <dbReference type="Pfam" id="PF07282"/>
    </source>
</evidence>
<sequence>MPSSKICNICGYKHPNLTENIREWQCPECKSTHDRDINAAINIKKFALAEREEGLGDSLTKVRGMNQEAPQL</sequence>
<proteinExistence type="predicted"/>
<evidence type="ECO:0000256" key="1">
    <source>
        <dbReference type="ARBA" id="ARBA00023125"/>
    </source>
</evidence>